<feature type="non-terminal residue" evidence="1">
    <location>
        <position position="106"/>
    </location>
</feature>
<reference evidence="1" key="1">
    <citation type="submission" date="2018-05" db="EMBL/GenBank/DDBJ databases">
        <authorList>
            <person name="Lanie J.A."/>
            <person name="Ng W.-L."/>
            <person name="Kazmierczak K.M."/>
            <person name="Andrzejewski T.M."/>
            <person name="Davidsen T.M."/>
            <person name="Wayne K.J."/>
            <person name="Tettelin H."/>
            <person name="Glass J.I."/>
            <person name="Rusch D."/>
            <person name="Podicherti R."/>
            <person name="Tsui H.-C.T."/>
            <person name="Winkler M.E."/>
        </authorList>
    </citation>
    <scope>NUCLEOTIDE SEQUENCE</scope>
</reference>
<accession>A0A382DK93</accession>
<protein>
    <submittedName>
        <fullName evidence="1">Uncharacterized protein</fullName>
    </submittedName>
</protein>
<evidence type="ECO:0000313" key="1">
    <source>
        <dbReference type="EMBL" id="SVB38890.1"/>
    </source>
</evidence>
<dbReference type="Gene3D" id="3.40.30.10">
    <property type="entry name" value="Glutaredoxin"/>
    <property type="match status" value="1"/>
</dbReference>
<organism evidence="1">
    <name type="scientific">marine metagenome</name>
    <dbReference type="NCBI Taxonomy" id="408172"/>
    <lineage>
        <taxon>unclassified sequences</taxon>
        <taxon>metagenomes</taxon>
        <taxon>ecological metagenomes</taxon>
    </lineage>
</organism>
<dbReference type="AlphaFoldDB" id="A0A382DK93"/>
<dbReference type="EMBL" id="UINC01039836">
    <property type="protein sequence ID" value="SVB38890.1"/>
    <property type="molecule type" value="Genomic_DNA"/>
</dbReference>
<proteinExistence type="predicted"/>
<sequence>MLAACSEQESGQAVTAEPVVVAIPGRITPPADPDSGVDWRTWSVETFEAARRLQRPVLLYAARTGCDGLFAGDDPLARWYAETRYIPVRIDPDRHPAVARRYAAAG</sequence>
<gene>
    <name evidence="1" type="ORF">METZ01_LOCUS191744</name>
</gene>
<name>A0A382DK93_9ZZZZ</name>